<dbReference type="InterPro" id="IPR023214">
    <property type="entry name" value="HAD_sf"/>
</dbReference>
<name>A0A7W7VQP6_9ACTN</name>
<dbReference type="EMBL" id="JACHJP010000009">
    <property type="protein sequence ID" value="MBB4919257.1"/>
    <property type="molecule type" value="Genomic_DNA"/>
</dbReference>
<comment type="caution">
    <text evidence="2">The sequence shown here is derived from an EMBL/GenBank/DDBJ whole genome shotgun (WGS) entry which is preliminary data.</text>
</comment>
<protein>
    <submittedName>
        <fullName evidence="2">FMN phosphatase YigB (HAD superfamily)</fullName>
    </submittedName>
</protein>
<dbReference type="Pfam" id="PF00702">
    <property type="entry name" value="Hydrolase"/>
    <property type="match status" value="1"/>
</dbReference>
<dbReference type="SUPFAM" id="SSF56784">
    <property type="entry name" value="HAD-like"/>
    <property type="match status" value="1"/>
</dbReference>
<dbReference type="PANTHER" id="PTHR43316:SF3">
    <property type="entry name" value="HALOACID DEHALOGENASE, TYPE II (AFU_ORTHOLOGUE AFUA_2G07750)-RELATED"/>
    <property type="match status" value="1"/>
</dbReference>
<keyword evidence="1" id="KW-0378">Hydrolase</keyword>
<dbReference type="InterPro" id="IPR006439">
    <property type="entry name" value="HAD-SF_hydro_IA"/>
</dbReference>
<dbReference type="InterPro" id="IPR051540">
    <property type="entry name" value="S-2-haloacid_dehalogenase"/>
</dbReference>
<dbReference type="Gene3D" id="3.40.50.1000">
    <property type="entry name" value="HAD superfamily/HAD-like"/>
    <property type="match status" value="1"/>
</dbReference>
<sequence length="160" mass="17345">MTGRFSCAALDYSSTLTRPGSPVDPGLGMRRITPAAIEVIHELHEAGMILVLASNTRHGQDRREALRRAGVLEWFTATLQSATLGVAKPDPLFYRFVLAAADVAPSRVLFVGDNMTKDVLGPLEHGMRAALITPDATPLPPGAETIPDITHLPNLIRTWR</sequence>
<dbReference type="GO" id="GO:0016787">
    <property type="term" value="F:hydrolase activity"/>
    <property type="evidence" value="ECO:0007669"/>
    <property type="project" value="UniProtKB-KW"/>
</dbReference>
<proteinExistence type="predicted"/>
<dbReference type="AlphaFoldDB" id="A0A7W7VQP6"/>
<dbReference type="PRINTS" id="PR00413">
    <property type="entry name" value="HADHALOGNASE"/>
</dbReference>
<accession>A0A7W7VQP6</accession>
<dbReference type="PANTHER" id="PTHR43316">
    <property type="entry name" value="HYDROLASE, HALOACID DELAHOGENASE-RELATED"/>
    <property type="match status" value="1"/>
</dbReference>
<evidence type="ECO:0000313" key="2">
    <source>
        <dbReference type="EMBL" id="MBB4919257.1"/>
    </source>
</evidence>
<dbReference type="RefSeq" id="WP_184721307.1">
    <property type="nucleotide sequence ID" value="NZ_JACHJP010000009.1"/>
</dbReference>
<keyword evidence="3" id="KW-1185">Reference proteome</keyword>
<dbReference type="Proteomes" id="UP000552644">
    <property type="component" value="Unassembled WGS sequence"/>
</dbReference>
<evidence type="ECO:0000313" key="3">
    <source>
        <dbReference type="Proteomes" id="UP000552644"/>
    </source>
</evidence>
<reference evidence="2 3" key="1">
    <citation type="submission" date="2020-08" db="EMBL/GenBank/DDBJ databases">
        <title>Genomic Encyclopedia of Type Strains, Phase III (KMG-III): the genomes of soil and plant-associated and newly described type strains.</title>
        <authorList>
            <person name="Whitman W."/>
        </authorList>
    </citation>
    <scope>NUCLEOTIDE SEQUENCE [LARGE SCALE GENOMIC DNA]</scope>
    <source>
        <strain evidence="2 3">CECT 8840</strain>
    </source>
</reference>
<gene>
    <name evidence="2" type="ORF">FHS44_006399</name>
</gene>
<dbReference type="InterPro" id="IPR036412">
    <property type="entry name" value="HAD-like_sf"/>
</dbReference>
<evidence type="ECO:0000256" key="1">
    <source>
        <dbReference type="ARBA" id="ARBA00022801"/>
    </source>
</evidence>
<organism evidence="2 3">
    <name type="scientific">Streptosporangium saharense</name>
    <dbReference type="NCBI Taxonomy" id="1706840"/>
    <lineage>
        <taxon>Bacteria</taxon>
        <taxon>Bacillati</taxon>
        <taxon>Actinomycetota</taxon>
        <taxon>Actinomycetes</taxon>
        <taxon>Streptosporangiales</taxon>
        <taxon>Streptosporangiaceae</taxon>
        <taxon>Streptosporangium</taxon>
    </lineage>
</organism>